<keyword evidence="3" id="KW-1185">Reference proteome</keyword>
<evidence type="ECO:0000313" key="3">
    <source>
        <dbReference type="Proteomes" id="UP000836841"/>
    </source>
</evidence>
<reference evidence="2 3" key="1">
    <citation type="submission" date="2022-03" db="EMBL/GenBank/DDBJ databases">
        <authorList>
            <person name="Nunn A."/>
            <person name="Chopra R."/>
            <person name="Nunn A."/>
            <person name="Contreras Garrido A."/>
        </authorList>
    </citation>
    <scope>NUCLEOTIDE SEQUENCE [LARGE SCALE GENOMIC DNA]</scope>
</reference>
<organism evidence="2 3">
    <name type="scientific">Thlaspi arvense</name>
    <name type="common">Field penny-cress</name>
    <dbReference type="NCBI Taxonomy" id="13288"/>
    <lineage>
        <taxon>Eukaryota</taxon>
        <taxon>Viridiplantae</taxon>
        <taxon>Streptophyta</taxon>
        <taxon>Embryophyta</taxon>
        <taxon>Tracheophyta</taxon>
        <taxon>Spermatophyta</taxon>
        <taxon>Magnoliopsida</taxon>
        <taxon>eudicotyledons</taxon>
        <taxon>Gunneridae</taxon>
        <taxon>Pentapetalae</taxon>
        <taxon>rosids</taxon>
        <taxon>malvids</taxon>
        <taxon>Brassicales</taxon>
        <taxon>Brassicaceae</taxon>
        <taxon>Thlaspideae</taxon>
        <taxon>Thlaspi</taxon>
    </lineage>
</organism>
<dbReference type="InterPro" id="IPR032675">
    <property type="entry name" value="LRR_dom_sf"/>
</dbReference>
<dbReference type="PROSITE" id="PS50181">
    <property type="entry name" value="FBOX"/>
    <property type="match status" value="1"/>
</dbReference>
<protein>
    <recommendedName>
        <fullName evidence="1">F-box domain-containing protein</fullName>
    </recommendedName>
</protein>
<proteinExistence type="predicted"/>
<accession>A0AAU9S4J5</accession>
<dbReference type="InterPro" id="IPR044997">
    <property type="entry name" value="F-box_plant"/>
</dbReference>
<evidence type="ECO:0000259" key="1">
    <source>
        <dbReference type="PROSITE" id="PS50181"/>
    </source>
</evidence>
<sequence length="458" mass="51540">MSDGGGNGDGATAALRIHSHRDREIEEAGDSTGGVDSISSLPDVILQSILSSLPTNLAITTSILSKRWRHVWCDTPSLSFYHEIPMPEADSINKTLDRYTARKMMSFDLCANMSGYIPHIDRWIEFATSRNVENMRLNFGVTSAVEIHVPDFFYINNSVKKLDVGLWFYGLRIPSCSVSFTSLKKLSLRCCKVSDECIDKILSGCPVLESLKLFLCDELMVLDLRKSLRLRTLKLERGIDLPGPTQIFAPHIHSLRLKTSQFPSCDLVDVSSLAEASLEISFSSFERLRADLLQVMVLKMLHKLQNVDKLTFGANFLEILSLAELRRVPFPSFKVKDLTFETMVSQNVMSGLVRVLQNSPELKKLTVRTTDSGTIPRTQIDNYLDSQGLIPDQCWSSEARVVEKVFSFMELMLKSTKTLKKMVVTLEGYLEGRGFQELLEMVPMLSHNNNNVSIVLRS</sequence>
<dbReference type="PANTHER" id="PTHR32153">
    <property type="entry name" value="OJ000223_09.16 PROTEIN"/>
    <property type="match status" value="1"/>
</dbReference>
<name>A0AAU9S4J5_THLAR</name>
<dbReference type="Pfam" id="PF24758">
    <property type="entry name" value="LRR_At5g56370"/>
    <property type="match status" value="1"/>
</dbReference>
<dbReference type="InterPro" id="IPR001810">
    <property type="entry name" value="F-box_dom"/>
</dbReference>
<dbReference type="CDD" id="cd22160">
    <property type="entry name" value="F-box_AtFBL13-like"/>
    <property type="match status" value="1"/>
</dbReference>
<dbReference type="Gene3D" id="3.80.10.10">
    <property type="entry name" value="Ribonuclease Inhibitor"/>
    <property type="match status" value="1"/>
</dbReference>
<dbReference type="SUPFAM" id="SSF81383">
    <property type="entry name" value="F-box domain"/>
    <property type="match status" value="1"/>
</dbReference>
<feature type="domain" description="F-box" evidence="1">
    <location>
        <begin position="35"/>
        <end position="84"/>
    </location>
</feature>
<dbReference type="EMBL" id="OU466860">
    <property type="protein sequence ID" value="CAH2058145.1"/>
    <property type="molecule type" value="Genomic_DNA"/>
</dbReference>
<dbReference type="Pfam" id="PF00646">
    <property type="entry name" value="F-box"/>
    <property type="match status" value="1"/>
</dbReference>
<dbReference type="InterPro" id="IPR055411">
    <property type="entry name" value="LRR_FXL15/At3g58940/PEG3-like"/>
</dbReference>
<dbReference type="AlphaFoldDB" id="A0AAU9S4J5"/>
<gene>
    <name evidence="2" type="ORF">TAV2_LOCUS13751</name>
</gene>
<dbReference type="Proteomes" id="UP000836841">
    <property type="component" value="Chromosome 4"/>
</dbReference>
<dbReference type="SUPFAM" id="SSF52047">
    <property type="entry name" value="RNI-like"/>
    <property type="match status" value="1"/>
</dbReference>
<evidence type="ECO:0000313" key="2">
    <source>
        <dbReference type="EMBL" id="CAH2058145.1"/>
    </source>
</evidence>
<dbReference type="InterPro" id="IPR036047">
    <property type="entry name" value="F-box-like_dom_sf"/>
</dbReference>
<dbReference type="InterPro" id="IPR053781">
    <property type="entry name" value="F-box_AtFBL13-like"/>
</dbReference>